<dbReference type="PANTHER" id="PTHR33371">
    <property type="entry name" value="INTERMEMBRANE PHOSPHOLIPID TRANSPORT SYSTEM BINDING PROTEIN MLAD-RELATED"/>
    <property type="match status" value="1"/>
</dbReference>
<feature type="domain" description="Mce/MlaD" evidence="2">
    <location>
        <begin position="40"/>
        <end position="118"/>
    </location>
</feature>
<dbReference type="RefSeq" id="WP_253475125.1">
    <property type="nucleotide sequence ID" value="NZ_JALJXV010000002.1"/>
</dbReference>
<dbReference type="AlphaFoldDB" id="A0AAE3G2E5"/>
<name>A0AAE3G2E5_9GAMM</name>
<dbReference type="InterPro" id="IPR052336">
    <property type="entry name" value="MlaD_Phospholipid_Transporter"/>
</dbReference>
<keyword evidence="1" id="KW-1133">Transmembrane helix</keyword>
<evidence type="ECO:0000256" key="1">
    <source>
        <dbReference type="SAM" id="Phobius"/>
    </source>
</evidence>
<evidence type="ECO:0000259" key="2">
    <source>
        <dbReference type="Pfam" id="PF02470"/>
    </source>
</evidence>
<protein>
    <submittedName>
        <fullName evidence="3">Phospholipid/cholesterol/gamma-HCH transport system substrate-binding protein</fullName>
    </submittedName>
</protein>
<keyword evidence="1" id="KW-0812">Transmembrane</keyword>
<comment type="caution">
    <text evidence="3">The sequence shown here is derived from an EMBL/GenBank/DDBJ whole genome shotgun (WGS) entry which is preliminary data.</text>
</comment>
<dbReference type="InterPro" id="IPR003399">
    <property type="entry name" value="Mce/MlaD"/>
</dbReference>
<keyword evidence="4" id="KW-1185">Reference proteome</keyword>
<dbReference type="Proteomes" id="UP001205843">
    <property type="component" value="Unassembled WGS sequence"/>
</dbReference>
<reference evidence="3" key="1">
    <citation type="submission" date="2022-03" db="EMBL/GenBank/DDBJ databases">
        <title>Genomic Encyclopedia of Type Strains, Phase III (KMG-III): the genomes of soil and plant-associated and newly described type strains.</title>
        <authorList>
            <person name="Whitman W."/>
        </authorList>
    </citation>
    <scope>NUCLEOTIDE SEQUENCE</scope>
    <source>
        <strain evidence="3">ANL 6-2</strain>
    </source>
</reference>
<dbReference type="GO" id="GO:0005543">
    <property type="term" value="F:phospholipid binding"/>
    <property type="evidence" value="ECO:0007669"/>
    <property type="project" value="TreeGrafter"/>
</dbReference>
<accession>A0AAE3G2E5</accession>
<proteinExistence type="predicted"/>
<dbReference type="GO" id="GO:0005548">
    <property type="term" value="F:phospholipid transporter activity"/>
    <property type="evidence" value="ECO:0007669"/>
    <property type="project" value="TreeGrafter"/>
</dbReference>
<dbReference type="InterPro" id="IPR030970">
    <property type="entry name" value="ABC_MlaD"/>
</dbReference>
<dbReference type="NCBIfam" id="TIGR04430">
    <property type="entry name" value="OM_asym_MlaD"/>
    <property type="match status" value="1"/>
</dbReference>
<gene>
    <name evidence="3" type="ORF">J2T57_000982</name>
</gene>
<sequence>MGKQRIMEIWVGVFVAGGFAALFGLAMQVSNIPVFQSVEGYNVQMRFDNIGGLRVRAPVTMAGVRIGRVSDIRLDPSSYEAVVTVTIERRFDQIPEDSDARIYTSGLLGEQYVAINPGGGVDWYLADGDEIFQTQGALVLERLIGRFLTSMGDD</sequence>
<dbReference type="EMBL" id="JALJXV010000002">
    <property type="protein sequence ID" value="MCP1673883.1"/>
    <property type="molecule type" value="Genomic_DNA"/>
</dbReference>
<organism evidence="3 4">
    <name type="scientific">Natronocella acetinitrilica</name>
    <dbReference type="NCBI Taxonomy" id="414046"/>
    <lineage>
        <taxon>Bacteria</taxon>
        <taxon>Pseudomonadati</taxon>
        <taxon>Pseudomonadota</taxon>
        <taxon>Gammaproteobacteria</taxon>
        <taxon>Chromatiales</taxon>
        <taxon>Ectothiorhodospiraceae</taxon>
        <taxon>Natronocella</taxon>
    </lineage>
</organism>
<evidence type="ECO:0000313" key="3">
    <source>
        <dbReference type="EMBL" id="MCP1673883.1"/>
    </source>
</evidence>
<feature type="transmembrane region" description="Helical" evidence="1">
    <location>
        <begin position="7"/>
        <end position="27"/>
    </location>
</feature>
<keyword evidence="1" id="KW-0472">Membrane</keyword>
<dbReference type="Pfam" id="PF02470">
    <property type="entry name" value="MlaD"/>
    <property type="match status" value="1"/>
</dbReference>
<evidence type="ECO:0000313" key="4">
    <source>
        <dbReference type="Proteomes" id="UP001205843"/>
    </source>
</evidence>
<dbReference type="PANTHER" id="PTHR33371:SF4">
    <property type="entry name" value="INTERMEMBRANE PHOSPHOLIPID TRANSPORT SYSTEM BINDING PROTEIN MLAD"/>
    <property type="match status" value="1"/>
</dbReference>